<dbReference type="Gene3D" id="3.90.470.20">
    <property type="entry name" value="4'-phosphopantetheinyl transferase domain"/>
    <property type="match status" value="2"/>
</dbReference>
<dbReference type="GO" id="GO:0019878">
    <property type="term" value="P:lysine biosynthetic process via aminoadipic acid"/>
    <property type="evidence" value="ECO:0007669"/>
    <property type="project" value="TreeGrafter"/>
</dbReference>
<reference evidence="5" key="1">
    <citation type="submission" date="2022-06" db="EMBL/GenBank/DDBJ databases">
        <title>New cyanobacteria of genus Symplocastrum in benthos of Lake Baikal.</title>
        <authorList>
            <person name="Sorokovikova E."/>
            <person name="Tikhonova I."/>
            <person name="Krasnopeev A."/>
            <person name="Evseev P."/>
            <person name="Gladkikh A."/>
            <person name="Belykh O."/>
        </authorList>
    </citation>
    <scope>NUCLEOTIDE SEQUENCE</scope>
    <source>
        <strain evidence="5">BBK-W-15</strain>
    </source>
</reference>
<dbReference type="AlphaFoldDB" id="A0AAE3GQM8"/>
<protein>
    <submittedName>
        <fullName evidence="5">4'-phosphopantetheinyl transferase superfamily protein</fullName>
    </submittedName>
</protein>
<dbReference type="InterPro" id="IPR050559">
    <property type="entry name" value="P-Pant_transferase_sf"/>
</dbReference>
<evidence type="ECO:0000259" key="3">
    <source>
        <dbReference type="Pfam" id="PF01648"/>
    </source>
</evidence>
<organism evidence="5 6">
    <name type="scientific">Limnofasciculus baicalensis BBK-W-15</name>
    <dbReference type="NCBI Taxonomy" id="2699891"/>
    <lineage>
        <taxon>Bacteria</taxon>
        <taxon>Bacillati</taxon>
        <taxon>Cyanobacteriota</taxon>
        <taxon>Cyanophyceae</taxon>
        <taxon>Coleofasciculales</taxon>
        <taxon>Coleofasciculaceae</taxon>
        <taxon>Limnofasciculus</taxon>
        <taxon>Limnofasciculus baicalensis</taxon>
    </lineage>
</organism>
<dbReference type="GO" id="GO:0005829">
    <property type="term" value="C:cytosol"/>
    <property type="evidence" value="ECO:0007669"/>
    <property type="project" value="TreeGrafter"/>
</dbReference>
<proteinExistence type="inferred from homology"/>
<dbReference type="Pfam" id="PF22624">
    <property type="entry name" value="AASDHPPT_N"/>
    <property type="match status" value="1"/>
</dbReference>
<name>A0AAE3GQM8_9CYAN</name>
<dbReference type="RefSeq" id="WP_254011091.1">
    <property type="nucleotide sequence ID" value="NZ_JAMZMM010000048.1"/>
</dbReference>
<dbReference type="InterPro" id="IPR055066">
    <property type="entry name" value="AASDHPPT_N"/>
</dbReference>
<comment type="similarity">
    <text evidence="1">Belongs to the P-Pant transferase superfamily. Gsp/Sfp/HetI/AcpT family.</text>
</comment>
<evidence type="ECO:0000313" key="5">
    <source>
        <dbReference type="EMBL" id="MCP2728292.1"/>
    </source>
</evidence>
<dbReference type="PANTHER" id="PTHR12215:SF10">
    <property type="entry name" value="L-AMINOADIPATE-SEMIALDEHYDE DEHYDROGENASE-PHOSPHOPANTETHEINYL TRANSFERASE"/>
    <property type="match status" value="1"/>
</dbReference>
<dbReference type="GO" id="GO:0008897">
    <property type="term" value="F:holo-[acyl-carrier-protein] synthase activity"/>
    <property type="evidence" value="ECO:0007669"/>
    <property type="project" value="InterPro"/>
</dbReference>
<dbReference type="PANTHER" id="PTHR12215">
    <property type="entry name" value="PHOSPHOPANTETHEINE TRANSFERASE"/>
    <property type="match status" value="1"/>
</dbReference>
<evidence type="ECO:0000313" key="6">
    <source>
        <dbReference type="Proteomes" id="UP001204953"/>
    </source>
</evidence>
<dbReference type="InterPro" id="IPR037143">
    <property type="entry name" value="4-PPantetheinyl_Trfase_dom_sf"/>
</dbReference>
<dbReference type="SUPFAM" id="SSF56214">
    <property type="entry name" value="4'-phosphopantetheinyl transferase"/>
    <property type="match status" value="2"/>
</dbReference>
<accession>A0AAE3GQM8</accession>
<dbReference type="Pfam" id="PF01648">
    <property type="entry name" value="ACPS"/>
    <property type="match status" value="1"/>
</dbReference>
<dbReference type="GO" id="GO:0000287">
    <property type="term" value="F:magnesium ion binding"/>
    <property type="evidence" value="ECO:0007669"/>
    <property type="project" value="InterPro"/>
</dbReference>
<sequence>MRLRKGQTAVCSTKLLFREMMENDAWVGRSHRKWQSKPADLKLSGNQVHVWRTQLELPTSQIEQLAQTLSTDEAERANRFYFERDRKHFIAGRGILRTILGQYLDLNPAKIQFDYSPRGKPGLANTDETLYFNLSHSQGLALYGVSRDLNLGIDLEYIRPMSDIEQLAKRFFSSREYTAIASLPDNEKQGAFFQAWTCKEAYLKATGDGLAGGLAEVEVSLIPGEAARLLSIAGNSQAALSWSFHQIIPAPDYMAALAVAGKDGDLELINYPIMANG</sequence>
<dbReference type="InterPro" id="IPR008278">
    <property type="entry name" value="4-PPantetheinyl_Trfase_dom"/>
</dbReference>
<evidence type="ECO:0000256" key="2">
    <source>
        <dbReference type="ARBA" id="ARBA00022679"/>
    </source>
</evidence>
<feature type="domain" description="4'-phosphopantetheinyl transferase N-terminal" evidence="4">
    <location>
        <begin position="60"/>
        <end position="138"/>
    </location>
</feature>
<dbReference type="EMBL" id="JAMZMM010000048">
    <property type="protein sequence ID" value="MCP2728292.1"/>
    <property type="molecule type" value="Genomic_DNA"/>
</dbReference>
<keyword evidence="2 5" id="KW-0808">Transferase</keyword>
<keyword evidence="6" id="KW-1185">Reference proteome</keyword>
<comment type="caution">
    <text evidence="5">The sequence shown here is derived from an EMBL/GenBank/DDBJ whole genome shotgun (WGS) entry which is preliminary data.</text>
</comment>
<feature type="domain" description="4'-phosphopantetheinyl transferase" evidence="3">
    <location>
        <begin position="151"/>
        <end position="255"/>
    </location>
</feature>
<evidence type="ECO:0000256" key="1">
    <source>
        <dbReference type="ARBA" id="ARBA00010990"/>
    </source>
</evidence>
<evidence type="ECO:0000259" key="4">
    <source>
        <dbReference type="Pfam" id="PF22624"/>
    </source>
</evidence>
<dbReference type="Proteomes" id="UP001204953">
    <property type="component" value="Unassembled WGS sequence"/>
</dbReference>
<gene>
    <name evidence="5" type="ORF">NJ959_07360</name>
</gene>